<feature type="region of interest" description="Disordered" evidence="10">
    <location>
        <begin position="280"/>
        <end position="361"/>
    </location>
</feature>
<keyword evidence="4" id="KW-1003">Cell membrane</keyword>
<evidence type="ECO:0000256" key="4">
    <source>
        <dbReference type="ARBA" id="ARBA00022475"/>
    </source>
</evidence>
<evidence type="ECO:0000256" key="3">
    <source>
        <dbReference type="ARBA" id="ARBA00007971"/>
    </source>
</evidence>
<feature type="domain" description="Flagellar M-ring N-terminal" evidence="12">
    <location>
        <begin position="54"/>
        <end position="227"/>
    </location>
</feature>
<dbReference type="EMBL" id="MKCS01000002">
    <property type="protein sequence ID" value="OHX11322.1"/>
    <property type="molecule type" value="Genomic_DNA"/>
</dbReference>
<evidence type="ECO:0000256" key="8">
    <source>
        <dbReference type="ARBA" id="ARBA00023143"/>
    </source>
</evidence>
<keyword evidence="14" id="KW-0282">Flagellum</keyword>
<dbReference type="GO" id="GO:0009431">
    <property type="term" value="C:bacterial-type flagellum basal body, MS ring"/>
    <property type="evidence" value="ECO:0007669"/>
    <property type="project" value="InterPro"/>
</dbReference>
<evidence type="ECO:0000259" key="13">
    <source>
        <dbReference type="Pfam" id="PF08345"/>
    </source>
</evidence>
<dbReference type="PANTHER" id="PTHR30046">
    <property type="entry name" value="FLAGELLAR M-RING PROTEIN"/>
    <property type="match status" value="1"/>
</dbReference>
<name>A0A1S1WVL3_9NEIS</name>
<evidence type="ECO:0000256" key="6">
    <source>
        <dbReference type="ARBA" id="ARBA00022989"/>
    </source>
</evidence>
<dbReference type="Pfam" id="PF01514">
    <property type="entry name" value="YscJ_FliF"/>
    <property type="match status" value="1"/>
</dbReference>
<dbReference type="Gene3D" id="3.30.300.30">
    <property type="match status" value="1"/>
</dbReference>
<keyword evidence="5 11" id="KW-0812">Transmembrane</keyword>
<dbReference type="Pfam" id="PF08345">
    <property type="entry name" value="YscJ_FliF_C"/>
    <property type="match status" value="1"/>
</dbReference>
<comment type="similarity">
    <text evidence="3 9">Belongs to the FliF family.</text>
</comment>
<comment type="caution">
    <text evidence="14">The sequence shown here is derived from an EMBL/GenBank/DDBJ whole genome shotgun (WGS) entry which is preliminary data.</text>
</comment>
<sequence>MADLAEENATPVWRARLNEAGDRFKAFPNNKKILFLTAIAALFAVIVGAVALNRTPSYKVLFSNLADRDGGQVTAALQQMNIPYQLTDGGVISVPSDKVYDVRLKLAAQGLPKASGVGFELMDNQKFGISQFAEQVNYQRSIEGELARTIESVSSVQSARVHIATPKQSVFVRDQQAPTASVMLQLYPGRLLDGGQVAGILHLVSSSVPNLPVKNVTIVDQDGNLLSKQMGPDENSGLDQRQLGFVRQIEDGYVKRIEDILEPIFGHGNARAQVTANVDFSETEQTSETYRPNSSPNPSATRSQQISEKLANGAAQPSGVPGALSNQPPSAASAPITLPPAAAPGTANLSGQSVSPSGTLQRDITTNYEVDKTIQHTKVPTGVVKRLSAAVVVNYRRMPDKSGEMKPTPLTPQEVQQINNLVKEAMGYNAPRGDTLNVVNAAFADNAQPVTMQDRVVDYVSDNGTNLVKYGLLAIAVLYLLFGVVRPIMRDLVKPASAAGGGMEGAAGAAAGGRLLGVAGEEGEMGAAGAGASAGSGSVPGSSDDPREVQRRQYSSNLEAVRELVKSDPRMAAQIIKEWITADE</sequence>
<dbReference type="PANTHER" id="PTHR30046:SF0">
    <property type="entry name" value="FLAGELLAR M-RING PROTEIN"/>
    <property type="match status" value="1"/>
</dbReference>
<dbReference type="InterPro" id="IPR045851">
    <property type="entry name" value="AMP-bd_C_sf"/>
</dbReference>
<evidence type="ECO:0000313" key="15">
    <source>
        <dbReference type="Proteomes" id="UP000180088"/>
    </source>
</evidence>
<comment type="subcellular location">
    <subcellularLocation>
        <location evidence="1 9">Bacterial flagellum basal body</location>
    </subcellularLocation>
    <subcellularLocation>
        <location evidence="2">Cell membrane</location>
        <topology evidence="2">Multi-pass membrane protein</topology>
    </subcellularLocation>
</comment>
<dbReference type="AlphaFoldDB" id="A0A1S1WVL3"/>
<dbReference type="OrthoDB" id="8554211at2"/>
<evidence type="ECO:0000256" key="1">
    <source>
        <dbReference type="ARBA" id="ARBA00004117"/>
    </source>
</evidence>
<comment type="function">
    <text evidence="9">The M ring may be actively involved in energy transduction.</text>
</comment>
<dbReference type="GO" id="GO:0003774">
    <property type="term" value="F:cytoskeletal motor activity"/>
    <property type="evidence" value="ECO:0007669"/>
    <property type="project" value="InterPro"/>
</dbReference>
<evidence type="ECO:0000256" key="5">
    <source>
        <dbReference type="ARBA" id="ARBA00022692"/>
    </source>
</evidence>
<protein>
    <recommendedName>
        <fullName evidence="9">Flagellar M-ring protein</fullName>
    </recommendedName>
</protein>
<evidence type="ECO:0000256" key="2">
    <source>
        <dbReference type="ARBA" id="ARBA00004651"/>
    </source>
</evidence>
<keyword evidence="8 9" id="KW-0975">Bacterial flagellum</keyword>
<accession>A0A1S1WVL3</accession>
<keyword evidence="14" id="KW-0966">Cell projection</keyword>
<feature type="region of interest" description="Disordered" evidence="10">
    <location>
        <begin position="527"/>
        <end position="553"/>
    </location>
</feature>
<evidence type="ECO:0000256" key="7">
    <source>
        <dbReference type="ARBA" id="ARBA00023136"/>
    </source>
</evidence>
<evidence type="ECO:0000313" key="14">
    <source>
        <dbReference type="EMBL" id="OHX11322.1"/>
    </source>
</evidence>
<dbReference type="GO" id="GO:0005886">
    <property type="term" value="C:plasma membrane"/>
    <property type="evidence" value="ECO:0007669"/>
    <property type="project" value="UniProtKB-SubCell"/>
</dbReference>
<evidence type="ECO:0000256" key="9">
    <source>
        <dbReference type="PIRNR" id="PIRNR004862"/>
    </source>
</evidence>
<dbReference type="InterPro" id="IPR006182">
    <property type="entry name" value="FliF_N_dom"/>
</dbReference>
<dbReference type="InterPro" id="IPR000067">
    <property type="entry name" value="FlgMring_FliF"/>
</dbReference>
<gene>
    <name evidence="14" type="ORF">BI347_16705</name>
</gene>
<feature type="transmembrane region" description="Helical" evidence="11">
    <location>
        <begin position="33"/>
        <end position="52"/>
    </location>
</feature>
<evidence type="ECO:0000259" key="12">
    <source>
        <dbReference type="Pfam" id="PF01514"/>
    </source>
</evidence>
<keyword evidence="7 11" id="KW-0472">Membrane</keyword>
<dbReference type="STRING" id="1903179.BI347_16705"/>
<dbReference type="Proteomes" id="UP000180088">
    <property type="component" value="Unassembled WGS sequence"/>
</dbReference>
<keyword evidence="14" id="KW-0969">Cilium</keyword>
<feature type="compositionally biased region" description="Polar residues" evidence="10">
    <location>
        <begin position="280"/>
        <end position="307"/>
    </location>
</feature>
<proteinExistence type="inferred from homology"/>
<reference evidence="14 15" key="1">
    <citation type="submission" date="2016-09" db="EMBL/GenBank/DDBJ databases">
        <title>Chromobacterium muskegensis sp. nov., an insecticidal bacterium isolated from Sphagnum bogs.</title>
        <authorList>
            <person name="Sparks M.E."/>
            <person name="Blackburn M.B."/>
            <person name="Gundersen-Rindal D.E."/>
            <person name="Mitchell A."/>
            <person name="Farrar R."/>
            <person name="Kuhar D."/>
        </authorList>
    </citation>
    <scope>NUCLEOTIDE SEQUENCE [LARGE SCALE GENOMIC DNA]</scope>
    <source>
        <strain evidence="14 15">37-2</strain>
    </source>
</reference>
<dbReference type="PRINTS" id="PR01009">
    <property type="entry name" value="FLGMRINGFLIF"/>
</dbReference>
<dbReference type="NCBIfam" id="TIGR00206">
    <property type="entry name" value="fliF"/>
    <property type="match status" value="1"/>
</dbReference>
<dbReference type="GO" id="GO:0071973">
    <property type="term" value="P:bacterial-type flagellum-dependent cell motility"/>
    <property type="evidence" value="ECO:0007669"/>
    <property type="project" value="InterPro"/>
</dbReference>
<evidence type="ECO:0000256" key="10">
    <source>
        <dbReference type="SAM" id="MobiDB-lite"/>
    </source>
</evidence>
<keyword evidence="6 11" id="KW-1133">Transmembrane helix</keyword>
<feature type="compositionally biased region" description="Polar residues" evidence="10">
    <location>
        <begin position="347"/>
        <end position="361"/>
    </location>
</feature>
<feature type="domain" description="Flagellar M-ring C-terminal" evidence="13">
    <location>
        <begin position="261"/>
        <end position="443"/>
    </location>
</feature>
<organism evidence="14 15">
    <name type="scientific">Chromobacterium sphagni</name>
    <dbReference type="NCBI Taxonomy" id="1903179"/>
    <lineage>
        <taxon>Bacteria</taxon>
        <taxon>Pseudomonadati</taxon>
        <taxon>Pseudomonadota</taxon>
        <taxon>Betaproteobacteria</taxon>
        <taxon>Neisseriales</taxon>
        <taxon>Chromobacteriaceae</taxon>
        <taxon>Chromobacterium</taxon>
    </lineage>
</organism>
<dbReference type="InterPro" id="IPR013556">
    <property type="entry name" value="Flag_M-ring_C"/>
</dbReference>
<dbReference type="PIRSF" id="PIRSF004862">
    <property type="entry name" value="FliF"/>
    <property type="match status" value="1"/>
</dbReference>
<dbReference type="InterPro" id="IPR043427">
    <property type="entry name" value="YscJ/FliF"/>
</dbReference>
<evidence type="ECO:0000256" key="11">
    <source>
        <dbReference type="SAM" id="Phobius"/>
    </source>
</evidence>